<dbReference type="GO" id="GO:0005886">
    <property type="term" value="C:plasma membrane"/>
    <property type="evidence" value="ECO:0007669"/>
    <property type="project" value="UniProtKB-SubCell"/>
</dbReference>
<reference evidence="7" key="1">
    <citation type="submission" date="2016-10" db="EMBL/GenBank/DDBJ databases">
        <title>Sequence of Gallionella enrichment culture.</title>
        <authorList>
            <person name="Poehlein A."/>
            <person name="Muehling M."/>
            <person name="Daniel R."/>
        </authorList>
    </citation>
    <scope>NUCLEOTIDE SEQUENCE</scope>
</reference>
<gene>
    <name evidence="7" type="primary">rhtB_4</name>
    <name evidence="7" type="ORF">GALL_277790</name>
</gene>
<evidence type="ECO:0000256" key="6">
    <source>
        <dbReference type="SAM" id="Phobius"/>
    </source>
</evidence>
<dbReference type="PIRSF" id="PIRSF006324">
    <property type="entry name" value="LeuE"/>
    <property type="match status" value="1"/>
</dbReference>
<dbReference type="EMBL" id="MLJW01000296">
    <property type="protein sequence ID" value="OIQ90329.1"/>
    <property type="molecule type" value="Genomic_DNA"/>
</dbReference>
<dbReference type="GO" id="GO:0015171">
    <property type="term" value="F:amino acid transmembrane transporter activity"/>
    <property type="evidence" value="ECO:0007669"/>
    <property type="project" value="TreeGrafter"/>
</dbReference>
<dbReference type="PANTHER" id="PTHR30086:SF20">
    <property type="entry name" value="ARGININE EXPORTER PROTEIN ARGO-RELATED"/>
    <property type="match status" value="1"/>
</dbReference>
<evidence type="ECO:0000256" key="1">
    <source>
        <dbReference type="ARBA" id="ARBA00004651"/>
    </source>
</evidence>
<keyword evidence="2" id="KW-1003">Cell membrane</keyword>
<sequence length="212" mass="22607">MILDARTLGLFTLASLALAAIPGPDMMLFVSRSMVQGWRVGVAALCGAVLGCFCQAMAAGLGLSRLFLLVPVAFQAVRLLGAAYLLYLAWSTVRARPSAPPSAKPPPLPFATALRQGLFTNLLNPKVALFMLALLPQFLRPEQGHMAAQVLLLSLIQMSTGVLVNLPIILAAAHLARWLGGRAPSRWRRLPTLLLGGLFAGLALDLLHGDLR</sequence>
<proteinExistence type="predicted"/>
<feature type="transmembrane region" description="Helical" evidence="6">
    <location>
        <begin position="190"/>
        <end position="207"/>
    </location>
</feature>
<evidence type="ECO:0000256" key="2">
    <source>
        <dbReference type="ARBA" id="ARBA00022475"/>
    </source>
</evidence>
<keyword evidence="5 6" id="KW-0472">Membrane</keyword>
<dbReference type="InterPro" id="IPR001123">
    <property type="entry name" value="LeuE-type"/>
</dbReference>
<comment type="caution">
    <text evidence="7">The sequence shown here is derived from an EMBL/GenBank/DDBJ whole genome shotgun (WGS) entry which is preliminary data.</text>
</comment>
<evidence type="ECO:0000256" key="3">
    <source>
        <dbReference type="ARBA" id="ARBA00022692"/>
    </source>
</evidence>
<feature type="transmembrane region" description="Helical" evidence="6">
    <location>
        <begin position="35"/>
        <end position="54"/>
    </location>
</feature>
<accession>A0A1J5R318</accession>
<evidence type="ECO:0000256" key="5">
    <source>
        <dbReference type="ARBA" id="ARBA00023136"/>
    </source>
</evidence>
<dbReference type="AlphaFoldDB" id="A0A1J5R318"/>
<protein>
    <submittedName>
        <fullName evidence="7">Homoserine/homoserine lactone efflux protein</fullName>
    </submittedName>
</protein>
<dbReference type="PANTHER" id="PTHR30086">
    <property type="entry name" value="ARGININE EXPORTER PROTEIN ARGO"/>
    <property type="match status" value="1"/>
</dbReference>
<name>A0A1J5R318_9ZZZZ</name>
<feature type="transmembrane region" description="Helical" evidence="6">
    <location>
        <begin position="66"/>
        <end position="90"/>
    </location>
</feature>
<evidence type="ECO:0000313" key="7">
    <source>
        <dbReference type="EMBL" id="OIQ90329.1"/>
    </source>
</evidence>
<keyword evidence="3 6" id="KW-0812">Transmembrane</keyword>
<evidence type="ECO:0000256" key="4">
    <source>
        <dbReference type="ARBA" id="ARBA00022989"/>
    </source>
</evidence>
<keyword evidence="4 6" id="KW-1133">Transmembrane helix</keyword>
<organism evidence="7">
    <name type="scientific">mine drainage metagenome</name>
    <dbReference type="NCBI Taxonomy" id="410659"/>
    <lineage>
        <taxon>unclassified sequences</taxon>
        <taxon>metagenomes</taxon>
        <taxon>ecological metagenomes</taxon>
    </lineage>
</organism>
<dbReference type="Pfam" id="PF01810">
    <property type="entry name" value="LysE"/>
    <property type="match status" value="1"/>
</dbReference>
<comment type="subcellular location">
    <subcellularLocation>
        <location evidence="1">Cell membrane</location>
        <topology evidence="1">Multi-pass membrane protein</topology>
    </subcellularLocation>
</comment>
<feature type="transmembrane region" description="Helical" evidence="6">
    <location>
        <begin position="147"/>
        <end position="170"/>
    </location>
</feature>